<dbReference type="PANTHER" id="PTHR45890:SF1">
    <property type="entry name" value="AARF DOMAIN CONTAINING KINASE 2"/>
    <property type="match status" value="1"/>
</dbReference>
<evidence type="ECO:0000313" key="3">
    <source>
        <dbReference type="EMBL" id="KAG6604173.1"/>
    </source>
</evidence>
<organism evidence="3 4">
    <name type="scientific">Cucurbita argyrosperma subsp. sororia</name>
    <dbReference type="NCBI Taxonomy" id="37648"/>
    <lineage>
        <taxon>Eukaryota</taxon>
        <taxon>Viridiplantae</taxon>
        <taxon>Streptophyta</taxon>
        <taxon>Embryophyta</taxon>
        <taxon>Tracheophyta</taxon>
        <taxon>Spermatophyta</taxon>
        <taxon>Magnoliopsida</taxon>
        <taxon>eudicotyledons</taxon>
        <taxon>Gunneridae</taxon>
        <taxon>Pentapetalae</taxon>
        <taxon>rosids</taxon>
        <taxon>fabids</taxon>
        <taxon>Cucurbitales</taxon>
        <taxon>Cucurbitaceae</taxon>
        <taxon>Cucurbiteae</taxon>
        <taxon>Cucurbita</taxon>
    </lineage>
</organism>
<feature type="non-terminal residue" evidence="3">
    <location>
        <position position="1"/>
    </location>
</feature>
<proteinExistence type="inferred from homology"/>
<dbReference type="Pfam" id="PF03109">
    <property type="entry name" value="ABC1"/>
    <property type="match status" value="1"/>
</dbReference>
<gene>
    <name evidence="3" type="ORF">SDJN03_04782</name>
</gene>
<feature type="domain" description="ABC1 atypical kinase-like" evidence="2">
    <location>
        <begin position="55"/>
        <end position="320"/>
    </location>
</feature>
<dbReference type="InterPro" id="IPR052402">
    <property type="entry name" value="ADCK_kinase"/>
</dbReference>
<name>A0AAV6P0H6_9ROSI</name>
<dbReference type="CDD" id="cd08588">
    <property type="entry name" value="PI-PLCc_At5g67130_like"/>
    <property type="match status" value="1"/>
</dbReference>
<reference evidence="3 4" key="1">
    <citation type="journal article" date="2021" name="Hortic Res">
        <title>The domestication of Cucurbita argyrosperma as revealed by the genome of its wild relative.</title>
        <authorList>
            <person name="Barrera-Redondo J."/>
            <person name="Sanchez-de la Vega G."/>
            <person name="Aguirre-Liguori J.A."/>
            <person name="Castellanos-Morales G."/>
            <person name="Gutierrez-Guerrero Y.T."/>
            <person name="Aguirre-Dugua X."/>
            <person name="Aguirre-Planter E."/>
            <person name="Tenaillon M.I."/>
            <person name="Lira-Saade R."/>
            <person name="Eguiarte L.E."/>
        </authorList>
    </citation>
    <scope>NUCLEOTIDE SEQUENCE [LARGE SCALE GENOMIC DNA]</scope>
    <source>
        <strain evidence="3">JBR-2021</strain>
    </source>
</reference>
<comment type="similarity">
    <text evidence="1">Belongs to the protein kinase superfamily. ADCK protein kinase family.</text>
</comment>
<dbReference type="AlphaFoldDB" id="A0AAV6P0H6"/>
<sequence length="810" mass="90557">MAPFADVFGFRFRRLWLQVVHRSLEKGGPAFIKWGQWAATRPDLFPRDLCIELSKLHSKAPEHSFAYSRKTIERAFGRKLSEIFEDFEEQPVASGSIAQVHRASLKFRYPGQQMKPMVVAVKVRHPGVGELIRRDFLIIDFIAKVSKFIPTLNWLRLDESVQQFAVFMMSQVDLAREAAHLSRFIYNFRRWKDVSFPKPVYPLVHPAVLVETYEQGESVSHYVDELEGYDRVKSALAHIGTHALLKMLLVDNFIHADMHPGNILVRVSHEKSRRKRLFKSKPHVVFLDVGMTAELSGSDRVNLLEFFKAVARRDGRTVAERALKLAKQQNCPDPEAFIEEVTNAFDFWKTPEGDLVHPAEAMQQLLEKVRHHRVNIDGNVCTVMVTTLVMEGWQRKLDPAYNGFKASITFQFQLLVISLCLFTFSSTLKIGETCSSGDKCDSGLICDTCPANGNTRPRCTRIQPISPTSKVKGLPFNRYSWLTTHNSFARSGEKPGTGSSILVAPTNQEDTVTSQLNNGVRGLMLDMYDFQNDVWLCHSFAGQCFNATSFQPAINVLREIEKFLGANPEEIVTIFIEDYVKSPQGLSKVFNASGLNKYWFPVSRMPQKGGDWPTVDDMVKQNQRLVVFTSKQSKEASDGIAYQWRYVVENQYGDGGMKPGSCPNRAESPPMNTTTISLILMNYFSTNPNRTAVCSDNSASLISMMNTCHQAAGKRWPNFLAVDFYQRSDGGGAPEAVDVANGHLTCGCNNIAYCKENTTGVCDNPPISPPPPAALESPVQGQLLNGGPGVIAANDYSGVSQAGKVDCYLC</sequence>
<comment type="caution">
    <text evidence="3">The sequence shown here is derived from an EMBL/GenBank/DDBJ whole genome shotgun (WGS) entry which is preliminary data.</text>
</comment>
<protein>
    <submittedName>
        <fullName evidence="3">PI-PLC X domain-containing protein</fullName>
    </submittedName>
</protein>
<evidence type="ECO:0000256" key="1">
    <source>
        <dbReference type="ARBA" id="ARBA00009670"/>
    </source>
</evidence>
<evidence type="ECO:0000259" key="2">
    <source>
        <dbReference type="Pfam" id="PF03109"/>
    </source>
</evidence>
<dbReference type="EMBL" id="JAGKQH010000003">
    <property type="protein sequence ID" value="KAG6604173.1"/>
    <property type="molecule type" value="Genomic_DNA"/>
</dbReference>
<accession>A0AAV6P0H6</accession>
<evidence type="ECO:0000313" key="4">
    <source>
        <dbReference type="Proteomes" id="UP000685013"/>
    </source>
</evidence>
<dbReference type="InterPro" id="IPR044095">
    <property type="entry name" value="ADCK2_dom"/>
</dbReference>
<dbReference type="InterPro" id="IPR004147">
    <property type="entry name" value="ABC1_dom"/>
</dbReference>
<dbReference type="PROSITE" id="PS50007">
    <property type="entry name" value="PIPLC_X_DOMAIN"/>
    <property type="match status" value="1"/>
</dbReference>
<dbReference type="PANTHER" id="PTHR45890">
    <property type="entry name" value="AARF DOMAIN CONTAINING KINASE 2 (PREDICTED)"/>
    <property type="match status" value="1"/>
</dbReference>
<keyword evidence="4" id="KW-1185">Reference proteome</keyword>
<dbReference type="Proteomes" id="UP000685013">
    <property type="component" value="Chromosome 3"/>
</dbReference>
<dbReference type="Pfam" id="PF26178">
    <property type="entry name" value="PI-PLC_cat"/>
    <property type="match status" value="1"/>
</dbReference>
<dbReference type="CDD" id="cd13971">
    <property type="entry name" value="ADCK2-like"/>
    <property type="match status" value="1"/>
</dbReference>